<evidence type="ECO:0000313" key="12">
    <source>
        <dbReference type="Proteomes" id="UP000267585"/>
    </source>
</evidence>
<dbReference type="InterPro" id="IPR005727">
    <property type="entry name" value="Ribosomal_uL22_bac/chlpt-type"/>
</dbReference>
<comment type="similarity">
    <text evidence="1 7 8">Belongs to the universal ribosomal protein uL22 family.</text>
</comment>
<evidence type="ECO:0000256" key="1">
    <source>
        <dbReference type="ARBA" id="ARBA00009451"/>
    </source>
</evidence>
<comment type="function">
    <text evidence="7">The globular domain of the protein is located near the polypeptide exit tunnel on the outside of the subunit, while an extended beta-hairpin is found that lines the wall of the exit tunnel in the center of the 70S ribosome.</text>
</comment>
<comment type="caution">
    <text evidence="11">The sequence shown here is derived from an EMBL/GenBank/DDBJ whole genome shotgun (WGS) entry which is preliminary data.</text>
</comment>
<evidence type="ECO:0000256" key="2">
    <source>
        <dbReference type="ARBA" id="ARBA00022730"/>
    </source>
</evidence>
<dbReference type="GO" id="GO:0003735">
    <property type="term" value="F:structural constituent of ribosome"/>
    <property type="evidence" value="ECO:0007669"/>
    <property type="project" value="InterPro"/>
</dbReference>
<dbReference type="AlphaFoldDB" id="A0A430K141"/>
<dbReference type="GO" id="GO:0019843">
    <property type="term" value="F:rRNA binding"/>
    <property type="evidence" value="ECO:0007669"/>
    <property type="project" value="UniProtKB-UniRule"/>
</dbReference>
<proteinExistence type="inferred from homology"/>
<evidence type="ECO:0000256" key="6">
    <source>
        <dbReference type="ARBA" id="ARBA00035207"/>
    </source>
</evidence>
<comment type="function">
    <text evidence="7 10">This protein binds specifically to 23S rRNA; its binding is stimulated by other ribosomal proteins, e.g., L4, L17, and L20. It is important during the early stages of 50S assembly. It makes multiple contacts with different domains of the 23S rRNA in the assembled 50S subunit and ribosome.</text>
</comment>
<evidence type="ECO:0000256" key="3">
    <source>
        <dbReference type="ARBA" id="ARBA00022884"/>
    </source>
</evidence>
<evidence type="ECO:0000256" key="10">
    <source>
        <dbReference type="RuleBase" id="RU004008"/>
    </source>
</evidence>
<evidence type="ECO:0000256" key="7">
    <source>
        <dbReference type="HAMAP-Rule" id="MF_01331"/>
    </source>
</evidence>
<dbReference type="NCBIfam" id="TIGR01044">
    <property type="entry name" value="rplV_bact"/>
    <property type="match status" value="1"/>
</dbReference>
<dbReference type="CDD" id="cd00336">
    <property type="entry name" value="Ribosomal_L22"/>
    <property type="match status" value="1"/>
</dbReference>
<dbReference type="OrthoDB" id="9805969at2"/>
<accession>A0A430K141</accession>
<keyword evidence="2 7" id="KW-0699">rRNA-binding</keyword>
<dbReference type="Pfam" id="PF00237">
    <property type="entry name" value="Ribosomal_L22"/>
    <property type="match status" value="1"/>
</dbReference>
<dbReference type="InterPro" id="IPR036394">
    <property type="entry name" value="Ribosomal_uL22_sf"/>
</dbReference>
<keyword evidence="4 7" id="KW-0689">Ribosomal protein</keyword>
<dbReference type="RefSeq" id="WP_126163068.1">
    <property type="nucleotide sequence ID" value="NZ_RQPJ01000014.1"/>
</dbReference>
<keyword evidence="5 7" id="KW-0687">Ribonucleoprotein</keyword>
<sequence length="135" mass="15315">MGVRKKQMAERIKAEKQQIAFAKLNNCPTSPRKMRLVADLVRGVQVEKALAILKFNQKESSRRLEKLLLSAIANWQAKNEDASVEEAELFVKEIRVDSGSMLKRLRPAPQGRAHRIRKRSNHVTLVLGSNNNTQS</sequence>
<keyword evidence="12" id="KW-1185">Reference proteome</keyword>
<dbReference type="InterPro" id="IPR047867">
    <property type="entry name" value="Ribosomal_uL22_bac/org-type"/>
</dbReference>
<dbReference type="HAMAP" id="MF_01331_B">
    <property type="entry name" value="Ribosomal_uL22_B"/>
    <property type="match status" value="1"/>
</dbReference>
<name>A0A430K141_9FLAO</name>
<dbReference type="GO" id="GO:0006412">
    <property type="term" value="P:translation"/>
    <property type="evidence" value="ECO:0007669"/>
    <property type="project" value="UniProtKB-UniRule"/>
</dbReference>
<comment type="subunit">
    <text evidence="7 9">Part of the 50S ribosomal subunit.</text>
</comment>
<keyword evidence="3 7" id="KW-0694">RNA-binding</keyword>
<evidence type="ECO:0000256" key="5">
    <source>
        <dbReference type="ARBA" id="ARBA00023274"/>
    </source>
</evidence>
<evidence type="ECO:0000256" key="8">
    <source>
        <dbReference type="RuleBase" id="RU004005"/>
    </source>
</evidence>
<reference evidence="11 12" key="1">
    <citation type="submission" date="2018-11" db="EMBL/GenBank/DDBJ databases">
        <title>Arenibacter aquaticus sp.nov., a marine bacterium isolated from surface seawater in the South China Sea.</title>
        <authorList>
            <person name="Guo J."/>
            <person name="Sun J."/>
        </authorList>
    </citation>
    <scope>NUCLEOTIDE SEQUENCE [LARGE SCALE GENOMIC DNA]</scope>
    <source>
        <strain evidence="11 12">GUO666</strain>
    </source>
</reference>
<dbReference type="GO" id="GO:0022625">
    <property type="term" value="C:cytosolic large ribosomal subunit"/>
    <property type="evidence" value="ECO:0007669"/>
    <property type="project" value="TreeGrafter"/>
</dbReference>
<dbReference type="Gene3D" id="3.90.470.10">
    <property type="entry name" value="Ribosomal protein L22/L17"/>
    <property type="match status" value="1"/>
</dbReference>
<evidence type="ECO:0000256" key="4">
    <source>
        <dbReference type="ARBA" id="ARBA00022980"/>
    </source>
</evidence>
<dbReference type="PANTHER" id="PTHR13501">
    <property type="entry name" value="CHLOROPLAST 50S RIBOSOMAL PROTEIN L22-RELATED"/>
    <property type="match status" value="1"/>
</dbReference>
<dbReference type="SUPFAM" id="SSF54843">
    <property type="entry name" value="Ribosomal protein L22"/>
    <property type="match status" value="1"/>
</dbReference>
<evidence type="ECO:0000256" key="9">
    <source>
        <dbReference type="RuleBase" id="RU004006"/>
    </source>
</evidence>
<dbReference type="InterPro" id="IPR001063">
    <property type="entry name" value="Ribosomal_uL22"/>
</dbReference>
<organism evidence="11 12">
    <name type="scientific">Arenibacter aquaticus</name>
    <dbReference type="NCBI Taxonomy" id="2489054"/>
    <lineage>
        <taxon>Bacteria</taxon>
        <taxon>Pseudomonadati</taxon>
        <taxon>Bacteroidota</taxon>
        <taxon>Flavobacteriia</taxon>
        <taxon>Flavobacteriales</taxon>
        <taxon>Flavobacteriaceae</taxon>
        <taxon>Arenibacter</taxon>
    </lineage>
</organism>
<dbReference type="PANTHER" id="PTHR13501:SF8">
    <property type="entry name" value="LARGE RIBOSOMAL SUBUNIT PROTEIN UL22M"/>
    <property type="match status" value="1"/>
</dbReference>
<dbReference type="Proteomes" id="UP000267585">
    <property type="component" value="Unassembled WGS sequence"/>
</dbReference>
<gene>
    <name evidence="7" type="primary">rplV</name>
    <name evidence="11" type="ORF">EHW67_14330</name>
</gene>
<protein>
    <recommendedName>
        <fullName evidence="6 7">Large ribosomal subunit protein uL22</fullName>
    </recommendedName>
</protein>
<dbReference type="EMBL" id="RQPJ01000014">
    <property type="protein sequence ID" value="RTE52841.1"/>
    <property type="molecule type" value="Genomic_DNA"/>
</dbReference>
<evidence type="ECO:0000313" key="11">
    <source>
        <dbReference type="EMBL" id="RTE52841.1"/>
    </source>
</evidence>